<reference evidence="1" key="1">
    <citation type="submission" date="2018-09" db="EMBL/GenBank/DDBJ databases">
        <title>Murine metabolic-syndrome-specific gut microbial biobank.</title>
        <authorList>
            <person name="Liu C."/>
        </authorList>
    </citation>
    <scope>NUCLEOTIDE SEQUENCE</scope>
    <source>
        <strain evidence="1">D42-62</strain>
    </source>
</reference>
<evidence type="ECO:0000313" key="2">
    <source>
        <dbReference type="Proteomes" id="UP001154420"/>
    </source>
</evidence>
<organism evidence="1 2">
    <name type="scientific">Parablautia muri</name>
    <dbReference type="NCBI Taxonomy" id="2320879"/>
    <lineage>
        <taxon>Bacteria</taxon>
        <taxon>Bacillati</taxon>
        <taxon>Bacillota</taxon>
        <taxon>Clostridia</taxon>
        <taxon>Lachnospirales</taxon>
        <taxon>Lachnospiraceae</taxon>
        <taxon>Parablautia</taxon>
    </lineage>
</organism>
<dbReference type="GO" id="GO:0003677">
    <property type="term" value="F:DNA binding"/>
    <property type="evidence" value="ECO:0007669"/>
    <property type="project" value="InterPro"/>
</dbReference>
<comment type="caution">
    <text evidence="1">The sequence shown here is derived from an EMBL/GenBank/DDBJ whole genome shotgun (WGS) entry which is preliminary data.</text>
</comment>
<dbReference type="AlphaFoldDB" id="A0A9X5BFP6"/>
<dbReference type="InterPro" id="IPR016177">
    <property type="entry name" value="DNA-bd_dom_sf"/>
</dbReference>
<keyword evidence="1" id="KW-0255">Endonuclease</keyword>
<sequence>MGHSTKKLDLTGQKYGKLTVLHPAENIGSRTAWVCRCECGKETIVKTYHLRNGHVMSCGCMNAHGIGTRLNYIDGTCVEILRAKTVRKNNTSGVPGVDWLSSRQRWRASICFKGQRYYLGRYERFEDAVSARKKAEEKLHDKFLTEFEQAEQVEHLPK</sequence>
<protein>
    <submittedName>
        <fullName evidence="1">HNH endonuclease</fullName>
    </submittedName>
</protein>
<dbReference type="OrthoDB" id="552713at2"/>
<name>A0A9X5BFP6_9FIRM</name>
<dbReference type="SUPFAM" id="SSF54171">
    <property type="entry name" value="DNA-binding domain"/>
    <property type="match status" value="1"/>
</dbReference>
<dbReference type="EMBL" id="QZDT01000012">
    <property type="protein sequence ID" value="NBJ92792.1"/>
    <property type="molecule type" value="Genomic_DNA"/>
</dbReference>
<keyword evidence="1" id="KW-0540">Nuclease</keyword>
<gene>
    <name evidence="1" type="ORF">D5281_09320</name>
</gene>
<accession>A0A9X5BFP6</accession>
<evidence type="ECO:0000313" key="1">
    <source>
        <dbReference type="EMBL" id="NBJ92792.1"/>
    </source>
</evidence>
<keyword evidence="2" id="KW-1185">Reference proteome</keyword>
<dbReference type="RefSeq" id="WP_160559874.1">
    <property type="nucleotide sequence ID" value="NZ_QZDT01000012.1"/>
</dbReference>
<dbReference type="GO" id="GO:0004519">
    <property type="term" value="F:endonuclease activity"/>
    <property type="evidence" value="ECO:0007669"/>
    <property type="project" value="UniProtKB-KW"/>
</dbReference>
<dbReference type="Proteomes" id="UP001154420">
    <property type="component" value="Unassembled WGS sequence"/>
</dbReference>
<keyword evidence="1" id="KW-0378">Hydrolase</keyword>
<proteinExistence type="predicted"/>